<name>A0ABQ4C1Y4_9ACTN</name>
<keyword evidence="4" id="KW-0274">FAD</keyword>
<comment type="similarity">
    <text evidence="2">Belongs to the NADH dehydrogenase family.</text>
</comment>
<dbReference type="PRINTS" id="PR00368">
    <property type="entry name" value="FADPNR"/>
</dbReference>
<evidence type="ECO:0000256" key="3">
    <source>
        <dbReference type="ARBA" id="ARBA00022630"/>
    </source>
</evidence>
<keyword evidence="3" id="KW-0285">Flavoprotein</keyword>
<protein>
    <recommendedName>
        <fullName evidence="7">FAD/NAD(P)-binding domain-containing protein</fullName>
    </recommendedName>
</protein>
<evidence type="ECO:0000256" key="2">
    <source>
        <dbReference type="ARBA" id="ARBA00005272"/>
    </source>
</evidence>
<accession>A0ABQ4C1Y4</accession>
<evidence type="ECO:0000256" key="4">
    <source>
        <dbReference type="ARBA" id="ARBA00022827"/>
    </source>
</evidence>
<organism evidence="8 9">
    <name type="scientific">Asanoa iriomotensis</name>
    <dbReference type="NCBI Taxonomy" id="234613"/>
    <lineage>
        <taxon>Bacteria</taxon>
        <taxon>Bacillati</taxon>
        <taxon>Actinomycetota</taxon>
        <taxon>Actinomycetes</taxon>
        <taxon>Micromonosporales</taxon>
        <taxon>Micromonosporaceae</taxon>
        <taxon>Asanoa</taxon>
    </lineage>
</organism>
<comment type="caution">
    <text evidence="8">The sequence shown here is derived from an EMBL/GenBank/DDBJ whole genome shotgun (WGS) entry which is preliminary data.</text>
</comment>
<dbReference type="SUPFAM" id="SSF51905">
    <property type="entry name" value="FAD/NAD(P)-binding domain"/>
    <property type="match status" value="1"/>
</dbReference>
<dbReference type="Gene3D" id="3.50.50.100">
    <property type="match status" value="1"/>
</dbReference>
<dbReference type="PANTHER" id="PTHR42913">
    <property type="entry name" value="APOPTOSIS-INDUCING FACTOR 1"/>
    <property type="match status" value="1"/>
</dbReference>
<dbReference type="InterPro" id="IPR036188">
    <property type="entry name" value="FAD/NAD-bd_sf"/>
</dbReference>
<dbReference type="InterPro" id="IPR023753">
    <property type="entry name" value="FAD/NAD-binding_dom"/>
</dbReference>
<keyword evidence="5" id="KW-0560">Oxidoreductase</keyword>
<dbReference type="EMBL" id="BONC01000017">
    <property type="protein sequence ID" value="GIF56788.1"/>
    <property type="molecule type" value="Genomic_DNA"/>
</dbReference>
<evidence type="ECO:0000256" key="6">
    <source>
        <dbReference type="SAM" id="MobiDB-lite"/>
    </source>
</evidence>
<feature type="domain" description="FAD/NAD(P)-binding" evidence="7">
    <location>
        <begin position="6"/>
        <end position="161"/>
    </location>
</feature>
<evidence type="ECO:0000256" key="1">
    <source>
        <dbReference type="ARBA" id="ARBA00001974"/>
    </source>
</evidence>
<dbReference type="Pfam" id="PF07992">
    <property type="entry name" value="Pyr_redox_2"/>
    <property type="match status" value="1"/>
</dbReference>
<keyword evidence="9" id="KW-1185">Reference proteome</keyword>
<proteinExistence type="inferred from homology"/>
<evidence type="ECO:0000313" key="9">
    <source>
        <dbReference type="Proteomes" id="UP000624325"/>
    </source>
</evidence>
<dbReference type="PANTHER" id="PTHR42913:SF3">
    <property type="entry name" value="64 KDA MITOCHONDRIAL NADH DEHYDROGENASE (EUROFUNG)"/>
    <property type="match status" value="1"/>
</dbReference>
<sequence>MTATPRIVVLGAGYTGVAAAKLLAKRTDASVTVVNNRDRFVERMRNHQVATGHEPRHTTLRELFARTGVRLVVDQVTRVDPWQRQVDLARDAEPIGYDLLVYALGSHADLGGVPGATAHAYAVAVAEEAARLRDKMRTAGAVAVVGAGPTGLETATALAETYPDRTVRLVTGGALGETLSDRGRDHLHRAPGPPGHPGAGARQGRQGRRRRPAPRRRRPDRR</sequence>
<evidence type="ECO:0000259" key="7">
    <source>
        <dbReference type="Pfam" id="PF07992"/>
    </source>
</evidence>
<dbReference type="Proteomes" id="UP000624325">
    <property type="component" value="Unassembled WGS sequence"/>
</dbReference>
<dbReference type="PRINTS" id="PR00469">
    <property type="entry name" value="PNDRDTASEII"/>
</dbReference>
<evidence type="ECO:0000256" key="5">
    <source>
        <dbReference type="ARBA" id="ARBA00023002"/>
    </source>
</evidence>
<reference evidence="8 9" key="1">
    <citation type="submission" date="2021-01" db="EMBL/GenBank/DDBJ databases">
        <title>Whole genome shotgun sequence of Asanoa iriomotensis NBRC 100142.</title>
        <authorList>
            <person name="Komaki H."/>
            <person name="Tamura T."/>
        </authorList>
    </citation>
    <scope>NUCLEOTIDE SEQUENCE [LARGE SCALE GENOMIC DNA]</scope>
    <source>
        <strain evidence="8 9">NBRC 100142</strain>
    </source>
</reference>
<dbReference type="InterPro" id="IPR051169">
    <property type="entry name" value="NADH-Q_oxidoreductase"/>
</dbReference>
<evidence type="ECO:0000313" key="8">
    <source>
        <dbReference type="EMBL" id="GIF56788.1"/>
    </source>
</evidence>
<feature type="compositionally biased region" description="Basic residues" evidence="6">
    <location>
        <begin position="205"/>
        <end position="222"/>
    </location>
</feature>
<gene>
    <name evidence="8" type="ORF">Air01nite_28830</name>
</gene>
<comment type="cofactor">
    <cofactor evidence="1">
        <name>FAD</name>
        <dbReference type="ChEBI" id="CHEBI:57692"/>
    </cofactor>
</comment>
<feature type="region of interest" description="Disordered" evidence="6">
    <location>
        <begin position="177"/>
        <end position="222"/>
    </location>
</feature>